<sequence>MGRQGCQAMEAASAVVALDLLLAVMPQTVAPTTVVTTTRSTVTRLIIIRPIPLMDMDTGRAVVLVAGKHIVDLTPQMV</sequence>
<keyword evidence="1" id="KW-0732">Signal</keyword>
<dbReference type="EMBL" id="GGFL01012838">
    <property type="protein sequence ID" value="MBW77016.1"/>
    <property type="molecule type" value="Transcribed_RNA"/>
</dbReference>
<proteinExistence type="predicted"/>
<feature type="chain" id="PRO_5014818151" evidence="1">
    <location>
        <begin position="32"/>
        <end position="78"/>
    </location>
</feature>
<reference evidence="2" key="1">
    <citation type="submission" date="2018-01" db="EMBL/GenBank/DDBJ databases">
        <title>An insight into the sialome of Amazonian anophelines.</title>
        <authorList>
            <person name="Ribeiro J.M."/>
            <person name="Scarpassa V."/>
            <person name="Calvo E."/>
        </authorList>
    </citation>
    <scope>NUCLEOTIDE SEQUENCE</scope>
</reference>
<protein>
    <submittedName>
        <fullName evidence="2">Putative secreted protein</fullName>
    </submittedName>
</protein>
<dbReference type="AlphaFoldDB" id="A0A2M4DHI4"/>
<feature type="signal peptide" evidence="1">
    <location>
        <begin position="1"/>
        <end position="31"/>
    </location>
</feature>
<accession>A0A2M4DHI4</accession>
<organism evidence="2">
    <name type="scientific">Anopheles darlingi</name>
    <name type="common">Mosquito</name>
    <dbReference type="NCBI Taxonomy" id="43151"/>
    <lineage>
        <taxon>Eukaryota</taxon>
        <taxon>Metazoa</taxon>
        <taxon>Ecdysozoa</taxon>
        <taxon>Arthropoda</taxon>
        <taxon>Hexapoda</taxon>
        <taxon>Insecta</taxon>
        <taxon>Pterygota</taxon>
        <taxon>Neoptera</taxon>
        <taxon>Endopterygota</taxon>
        <taxon>Diptera</taxon>
        <taxon>Nematocera</taxon>
        <taxon>Culicoidea</taxon>
        <taxon>Culicidae</taxon>
        <taxon>Anophelinae</taxon>
        <taxon>Anopheles</taxon>
    </lineage>
</organism>
<name>A0A2M4DHI4_ANODA</name>
<evidence type="ECO:0000256" key="1">
    <source>
        <dbReference type="SAM" id="SignalP"/>
    </source>
</evidence>
<evidence type="ECO:0000313" key="2">
    <source>
        <dbReference type="EMBL" id="MBW77016.1"/>
    </source>
</evidence>